<protein>
    <submittedName>
        <fullName evidence="1">Uncharacterized protein</fullName>
    </submittedName>
</protein>
<name>A0AAP2Z8D2_9EURY</name>
<keyword evidence="2" id="KW-1185">Reference proteome</keyword>
<organism evidence="1 2">
    <name type="scientific">Natronosalvus hydrolyticus</name>
    <dbReference type="NCBI Taxonomy" id="2979988"/>
    <lineage>
        <taxon>Archaea</taxon>
        <taxon>Methanobacteriati</taxon>
        <taxon>Methanobacteriota</taxon>
        <taxon>Stenosarchaea group</taxon>
        <taxon>Halobacteria</taxon>
        <taxon>Halobacteriales</taxon>
        <taxon>Natrialbaceae</taxon>
        <taxon>Natronosalvus</taxon>
    </lineage>
</organism>
<reference evidence="1 2" key="1">
    <citation type="submission" date="2022-09" db="EMBL/GenBank/DDBJ databases">
        <title>Enrichment on poylsaccharides allowed isolation of novel metabolic and taxonomic groups of Haloarchaea.</title>
        <authorList>
            <person name="Sorokin D.Y."/>
            <person name="Elcheninov A.G."/>
            <person name="Khizhniak T.V."/>
            <person name="Kolganova T.V."/>
            <person name="Kublanov I.V."/>
        </authorList>
    </citation>
    <scope>NUCLEOTIDE SEQUENCE [LARGE SCALE GENOMIC DNA]</scope>
    <source>
        <strain evidence="1 2">AArc-curdl1</strain>
    </source>
</reference>
<sequence length="191" mass="20548">MSAVDSTRKRLAIALLVLAAVGVALVVSSATLFDHEEPRDPEIESVSIIESGCYDDVRARAMSSSDGTVIGTLNDTSPDTEIGAAIRRTSRSEATVATYRVDIYTDEPETHGVVSDETSEDGETCPGRIVYRVEYAAPYPDAADALRVERYIDNSFSTCSSSSSGPDTGCLLLYEDQPTHWSNGTVEKADQ</sequence>
<accession>A0AAP2Z8D2</accession>
<proteinExistence type="predicted"/>
<evidence type="ECO:0000313" key="1">
    <source>
        <dbReference type="EMBL" id="MCU4752451.1"/>
    </source>
</evidence>
<comment type="caution">
    <text evidence="1">The sequence shown here is derived from an EMBL/GenBank/DDBJ whole genome shotgun (WGS) entry which is preliminary data.</text>
</comment>
<gene>
    <name evidence="1" type="ORF">OB919_10705</name>
</gene>
<dbReference type="RefSeq" id="WP_342808793.1">
    <property type="nucleotide sequence ID" value="NZ_JAOPJZ010000007.1"/>
</dbReference>
<dbReference type="EMBL" id="JAOPJZ010000007">
    <property type="protein sequence ID" value="MCU4752451.1"/>
    <property type="molecule type" value="Genomic_DNA"/>
</dbReference>
<dbReference type="AlphaFoldDB" id="A0AAP2Z8D2"/>
<evidence type="ECO:0000313" key="2">
    <source>
        <dbReference type="Proteomes" id="UP001321047"/>
    </source>
</evidence>
<dbReference type="Proteomes" id="UP001321047">
    <property type="component" value="Unassembled WGS sequence"/>
</dbReference>